<accession>A0ABD3MQK9</accession>
<evidence type="ECO:0000256" key="3">
    <source>
        <dbReference type="ARBA" id="ARBA00023212"/>
    </source>
</evidence>
<dbReference type="EMBL" id="JALLPJ020001403">
    <property type="protein sequence ID" value="KAL3765314.1"/>
    <property type="molecule type" value="Genomic_DNA"/>
</dbReference>
<evidence type="ECO:0000313" key="5">
    <source>
        <dbReference type="EMBL" id="KAL3765314.1"/>
    </source>
</evidence>
<name>A0ABD3MQK9_9STRA</name>
<dbReference type="InterPro" id="IPR001611">
    <property type="entry name" value="Leu-rich_rpt"/>
</dbReference>
<evidence type="ECO:0000313" key="6">
    <source>
        <dbReference type="Proteomes" id="UP001530400"/>
    </source>
</evidence>
<gene>
    <name evidence="5" type="ORF">ACHAWO_010003</name>
</gene>
<reference evidence="5 6" key="1">
    <citation type="submission" date="2024-10" db="EMBL/GenBank/DDBJ databases">
        <title>Updated reference genomes for cyclostephanoid diatoms.</title>
        <authorList>
            <person name="Roberts W.R."/>
            <person name="Alverson A.J."/>
        </authorList>
    </citation>
    <scope>NUCLEOTIDE SEQUENCE [LARGE SCALE GENOMIC DNA]</scope>
    <source>
        <strain evidence="5 6">AJA010-31</strain>
    </source>
</reference>
<dbReference type="InterPro" id="IPR032675">
    <property type="entry name" value="LRR_dom_sf"/>
</dbReference>
<protein>
    <submittedName>
        <fullName evidence="5">Uncharacterized protein</fullName>
    </submittedName>
</protein>
<keyword evidence="2" id="KW-0963">Cytoplasm</keyword>
<sequence length="411" mass="44630">MTDSSMHSNSTASSSKANTIPIFKSLGELLPKPFGGQVASTYSHALLEQISSNETTLTAIHLNSKGVTNSQVKTLCEALICNRVVEEMHLSNNKIGDDGMKSIGHMLKFNRCLREIHLDGNQIGPKGAAALASALAANTALTTLNLRNNQIGVEGAGALAASLCHNRTIIVLSLSNNSIPKHHSILKMIYKMLRSNEQYPENRSLVVGLGEELAALISKMSADMAEDLVLQAEEALRTAMVCRRKGDVIGAAEAEGMFIRICTKGSRPLDPPEMEKDDENSKNAGDDPLDASVEQQGEHPVYRMYSRKQSEPDRLDEINDELKTLTYNNKNNDRGEESFEQIASMASHEETTTGAAAESTATTMNTDTIGSMPERFLDIANMEEVKGDSFHDEDAAEVSADWIGNVYASEP</sequence>
<dbReference type="SMART" id="SM00368">
    <property type="entry name" value="LRR_RI"/>
    <property type="match status" value="3"/>
</dbReference>
<dbReference type="SUPFAM" id="SSF52047">
    <property type="entry name" value="RNI-like"/>
    <property type="match status" value="1"/>
</dbReference>
<keyword evidence="6" id="KW-1185">Reference proteome</keyword>
<dbReference type="InterPro" id="IPR052410">
    <property type="entry name" value="DRC5"/>
</dbReference>
<evidence type="ECO:0000256" key="1">
    <source>
        <dbReference type="ARBA" id="ARBA00004245"/>
    </source>
</evidence>
<dbReference type="PANTHER" id="PTHR24107:SF23">
    <property type="entry name" value="FLAGELLAR MEMBER 5"/>
    <property type="match status" value="1"/>
</dbReference>
<dbReference type="PANTHER" id="PTHR24107">
    <property type="entry name" value="YNEIN REGULATORY COMPLEX SUBUNIT 5"/>
    <property type="match status" value="1"/>
</dbReference>
<organism evidence="5 6">
    <name type="scientific">Cyclotella atomus</name>
    <dbReference type="NCBI Taxonomy" id="382360"/>
    <lineage>
        <taxon>Eukaryota</taxon>
        <taxon>Sar</taxon>
        <taxon>Stramenopiles</taxon>
        <taxon>Ochrophyta</taxon>
        <taxon>Bacillariophyta</taxon>
        <taxon>Coscinodiscophyceae</taxon>
        <taxon>Thalassiosirophycidae</taxon>
        <taxon>Stephanodiscales</taxon>
        <taxon>Stephanodiscaceae</taxon>
        <taxon>Cyclotella</taxon>
    </lineage>
</organism>
<dbReference type="Pfam" id="PF13516">
    <property type="entry name" value="LRR_6"/>
    <property type="match status" value="3"/>
</dbReference>
<comment type="caution">
    <text evidence="5">The sequence shown here is derived from an EMBL/GenBank/DDBJ whole genome shotgun (WGS) entry which is preliminary data.</text>
</comment>
<dbReference type="AlphaFoldDB" id="A0ABD3MQK9"/>
<keyword evidence="3" id="KW-0206">Cytoskeleton</keyword>
<evidence type="ECO:0000256" key="4">
    <source>
        <dbReference type="SAM" id="MobiDB-lite"/>
    </source>
</evidence>
<comment type="subcellular location">
    <subcellularLocation>
        <location evidence="1">Cytoplasm</location>
        <location evidence="1">Cytoskeleton</location>
    </subcellularLocation>
</comment>
<evidence type="ECO:0000256" key="2">
    <source>
        <dbReference type="ARBA" id="ARBA00022490"/>
    </source>
</evidence>
<dbReference type="Gene3D" id="3.80.10.10">
    <property type="entry name" value="Ribonuclease Inhibitor"/>
    <property type="match status" value="1"/>
</dbReference>
<proteinExistence type="predicted"/>
<feature type="region of interest" description="Disordered" evidence="4">
    <location>
        <begin position="263"/>
        <end position="297"/>
    </location>
</feature>
<dbReference type="GO" id="GO:0005856">
    <property type="term" value="C:cytoskeleton"/>
    <property type="evidence" value="ECO:0007669"/>
    <property type="project" value="UniProtKB-SubCell"/>
</dbReference>
<dbReference type="Proteomes" id="UP001530400">
    <property type="component" value="Unassembled WGS sequence"/>
</dbReference>